<reference evidence="2 3" key="1">
    <citation type="submission" date="2019-07" db="EMBL/GenBank/DDBJ databases">
        <title>Whole genome shotgun sequence of Pseudonocardia sulfidoxydans NBRC 16205.</title>
        <authorList>
            <person name="Hosoyama A."/>
            <person name="Uohara A."/>
            <person name="Ohji S."/>
            <person name="Ichikawa N."/>
        </authorList>
    </citation>
    <scope>NUCLEOTIDE SEQUENCE [LARGE SCALE GENOMIC DNA]</scope>
    <source>
        <strain evidence="2 3">NBRC 16205</strain>
    </source>
</reference>
<dbReference type="Proteomes" id="UP000321685">
    <property type="component" value="Unassembled WGS sequence"/>
</dbReference>
<keyword evidence="3" id="KW-1185">Reference proteome</keyword>
<organism evidence="2 3">
    <name type="scientific">Pseudonocardia sulfidoxydans NBRC 16205</name>
    <dbReference type="NCBI Taxonomy" id="1223511"/>
    <lineage>
        <taxon>Bacteria</taxon>
        <taxon>Bacillati</taxon>
        <taxon>Actinomycetota</taxon>
        <taxon>Actinomycetes</taxon>
        <taxon>Pseudonocardiales</taxon>
        <taxon>Pseudonocardiaceae</taxon>
        <taxon>Pseudonocardia</taxon>
    </lineage>
</organism>
<evidence type="ECO:0000313" key="2">
    <source>
        <dbReference type="EMBL" id="GEL25827.1"/>
    </source>
</evidence>
<comment type="caution">
    <text evidence="2">The sequence shown here is derived from an EMBL/GenBank/DDBJ whole genome shotgun (WGS) entry which is preliminary data.</text>
</comment>
<dbReference type="EMBL" id="BJVJ01000065">
    <property type="protein sequence ID" value="GEL25827.1"/>
    <property type="molecule type" value="Genomic_DNA"/>
</dbReference>
<name>A0A511DN87_9PSEU</name>
<accession>A0A511DN87</accession>
<evidence type="ECO:0000256" key="1">
    <source>
        <dbReference type="SAM" id="MobiDB-lite"/>
    </source>
</evidence>
<protein>
    <submittedName>
        <fullName evidence="2">Uncharacterized protein</fullName>
    </submittedName>
</protein>
<gene>
    <name evidence="2" type="ORF">PSU4_47810</name>
</gene>
<feature type="compositionally biased region" description="Basic and acidic residues" evidence="1">
    <location>
        <begin position="1"/>
        <end position="18"/>
    </location>
</feature>
<proteinExistence type="predicted"/>
<feature type="compositionally biased region" description="Acidic residues" evidence="1">
    <location>
        <begin position="28"/>
        <end position="41"/>
    </location>
</feature>
<sequence length="63" mass="6693">MAHDPDPDDRSAGTRDDADVPTNPEGPTETEETVDRLEEEVLGGRVPDGVEPPPEDGTAEPPD</sequence>
<feature type="region of interest" description="Disordered" evidence="1">
    <location>
        <begin position="1"/>
        <end position="63"/>
    </location>
</feature>
<dbReference type="AlphaFoldDB" id="A0A511DN87"/>
<feature type="compositionally biased region" description="Acidic residues" evidence="1">
    <location>
        <begin position="53"/>
        <end position="63"/>
    </location>
</feature>
<evidence type="ECO:0000313" key="3">
    <source>
        <dbReference type="Proteomes" id="UP000321685"/>
    </source>
</evidence>